<dbReference type="PANTHER" id="PTHR47706:SF9">
    <property type="entry name" value="NMRA-LIKE DOMAIN-CONTAINING PROTEIN-RELATED"/>
    <property type="match status" value="1"/>
</dbReference>
<evidence type="ECO:0000313" key="5">
    <source>
        <dbReference type="EMBL" id="KTB45058.1"/>
    </source>
</evidence>
<dbReference type="Gene3D" id="3.40.50.720">
    <property type="entry name" value="NAD(P)-binding Rossmann-like Domain"/>
    <property type="match status" value="1"/>
</dbReference>
<reference evidence="5 6" key="1">
    <citation type="submission" date="2015-12" db="EMBL/GenBank/DDBJ databases">
        <title>Draft genome sequence of Moniliophthora roreri, the causal agent of frosty pod rot of cacao.</title>
        <authorList>
            <person name="Aime M.C."/>
            <person name="Diaz-Valderrama J.R."/>
            <person name="Kijpornyongpan T."/>
            <person name="Phillips-Mora W."/>
        </authorList>
    </citation>
    <scope>NUCLEOTIDE SEQUENCE [LARGE SCALE GENOMIC DNA]</scope>
    <source>
        <strain evidence="5 6">MCA 2952</strain>
    </source>
</reference>
<keyword evidence="2" id="KW-0560">Oxidoreductase</keyword>
<gene>
    <name evidence="5" type="ORF">WG66_2359</name>
</gene>
<evidence type="ECO:0000256" key="1">
    <source>
        <dbReference type="ARBA" id="ARBA00022857"/>
    </source>
</evidence>
<feature type="domain" description="NmrA-like" evidence="4">
    <location>
        <begin position="7"/>
        <end position="223"/>
    </location>
</feature>
<protein>
    <recommendedName>
        <fullName evidence="4">NmrA-like domain-containing protein</fullName>
    </recommendedName>
</protein>
<dbReference type="eggNOG" id="ENOG502SAPA">
    <property type="taxonomic scope" value="Eukaryota"/>
</dbReference>
<dbReference type="Pfam" id="PF05368">
    <property type="entry name" value="NmrA"/>
    <property type="match status" value="1"/>
</dbReference>
<organism evidence="5 6">
    <name type="scientific">Moniliophthora roreri</name>
    <name type="common">Frosty pod rot fungus</name>
    <name type="synonym">Monilia roreri</name>
    <dbReference type="NCBI Taxonomy" id="221103"/>
    <lineage>
        <taxon>Eukaryota</taxon>
        <taxon>Fungi</taxon>
        <taxon>Dikarya</taxon>
        <taxon>Basidiomycota</taxon>
        <taxon>Agaricomycotina</taxon>
        <taxon>Agaricomycetes</taxon>
        <taxon>Agaricomycetidae</taxon>
        <taxon>Agaricales</taxon>
        <taxon>Marasmiineae</taxon>
        <taxon>Marasmiaceae</taxon>
        <taxon>Moniliophthora</taxon>
    </lineage>
</organism>
<keyword evidence="3" id="KW-1133">Transmembrane helix</keyword>
<dbReference type="InterPro" id="IPR051609">
    <property type="entry name" value="NmrA/Isoflavone_reductase-like"/>
</dbReference>
<dbReference type="InterPro" id="IPR008030">
    <property type="entry name" value="NmrA-like"/>
</dbReference>
<evidence type="ECO:0000259" key="4">
    <source>
        <dbReference type="Pfam" id="PF05368"/>
    </source>
</evidence>
<dbReference type="SUPFAM" id="SSF51735">
    <property type="entry name" value="NAD(P)-binding Rossmann-fold domains"/>
    <property type="match status" value="1"/>
</dbReference>
<name>A0A0W0G919_MONRR</name>
<comment type="caution">
    <text evidence="5">The sequence shown here is derived from an EMBL/GenBank/DDBJ whole genome shotgun (WGS) entry which is preliminary data.</text>
</comment>
<dbReference type="InterPro" id="IPR036291">
    <property type="entry name" value="NAD(P)-bd_dom_sf"/>
</dbReference>
<keyword evidence="3" id="KW-0812">Transmembrane</keyword>
<dbReference type="PANTHER" id="PTHR47706">
    <property type="entry name" value="NMRA-LIKE FAMILY PROTEIN"/>
    <property type="match status" value="1"/>
</dbReference>
<proteinExistence type="predicted"/>
<feature type="transmembrane region" description="Helical" evidence="3">
    <location>
        <begin position="6"/>
        <end position="27"/>
    </location>
</feature>
<evidence type="ECO:0000256" key="2">
    <source>
        <dbReference type="ARBA" id="ARBA00023002"/>
    </source>
</evidence>
<dbReference type="GO" id="GO:0016491">
    <property type="term" value="F:oxidoreductase activity"/>
    <property type="evidence" value="ECO:0007669"/>
    <property type="project" value="UniProtKB-KW"/>
</dbReference>
<dbReference type="Proteomes" id="UP000054988">
    <property type="component" value="Unassembled WGS sequence"/>
</dbReference>
<sequence>MSDQPYKTFAIVGASGYIGSYILNAFISRGIHPLILSRVSSSYVPPEPFAKVDFNNVDAVPDILSQHHIDVLISVVGTEALDSQRSLADAAKKGGVKLFVASEFGFVSEGIHGLDSEDQTTPHACKDRVVDYLRQIGLPYTRFFVAAFVKWANWLTGVDENGKVNIVGEGETPMGWTHEDDIGGFVAYTLSTLSPAQLHNRSFRIEGDSLSLVDLAKRMNKEVAYVDQIPGGPFNEVKNQLGRLAESGKGSSKWDYALGAPRAKLDNGMWEGHIWKKMGDSV</sequence>
<dbReference type="AlphaFoldDB" id="A0A0W0G919"/>
<evidence type="ECO:0000256" key="3">
    <source>
        <dbReference type="SAM" id="Phobius"/>
    </source>
</evidence>
<keyword evidence="3" id="KW-0472">Membrane</keyword>
<dbReference type="EMBL" id="LATX01000791">
    <property type="protein sequence ID" value="KTB45058.1"/>
    <property type="molecule type" value="Genomic_DNA"/>
</dbReference>
<accession>A0A0W0G919</accession>
<evidence type="ECO:0000313" key="6">
    <source>
        <dbReference type="Proteomes" id="UP000054988"/>
    </source>
</evidence>
<keyword evidence="1" id="KW-0521">NADP</keyword>